<evidence type="ECO:0000256" key="4">
    <source>
        <dbReference type="ARBA" id="ARBA00022801"/>
    </source>
</evidence>
<keyword evidence="3" id="KW-0479">Metal-binding</keyword>
<evidence type="ECO:0000313" key="8">
    <source>
        <dbReference type="EMBL" id="KAK3273331.1"/>
    </source>
</evidence>
<accession>A0AAE0L5W8</accession>
<proteinExistence type="predicted"/>
<reference evidence="8 9" key="1">
    <citation type="journal article" date="2015" name="Genome Biol. Evol.">
        <title>Comparative Genomics of a Bacterivorous Green Alga Reveals Evolutionary Causalities and Consequences of Phago-Mixotrophic Mode of Nutrition.</title>
        <authorList>
            <person name="Burns J.A."/>
            <person name="Paasch A."/>
            <person name="Narechania A."/>
            <person name="Kim E."/>
        </authorList>
    </citation>
    <scope>NUCLEOTIDE SEQUENCE [LARGE SCALE GENOMIC DNA]</scope>
    <source>
        <strain evidence="8 9">PLY_AMNH</strain>
    </source>
</reference>
<keyword evidence="4" id="KW-0378">Hydrolase</keyword>
<comment type="caution">
    <text evidence="8">The sequence shown here is derived from an EMBL/GenBank/DDBJ whole genome shotgun (WGS) entry which is preliminary data.</text>
</comment>
<evidence type="ECO:0000259" key="7">
    <source>
        <dbReference type="PROSITE" id="PS51462"/>
    </source>
</evidence>
<dbReference type="SUPFAM" id="SSF55811">
    <property type="entry name" value="Nudix"/>
    <property type="match status" value="1"/>
</dbReference>
<dbReference type="InterPro" id="IPR015797">
    <property type="entry name" value="NUDIX_hydrolase-like_dom_sf"/>
</dbReference>
<evidence type="ECO:0000256" key="3">
    <source>
        <dbReference type="ARBA" id="ARBA00022723"/>
    </source>
</evidence>
<evidence type="ECO:0000313" key="9">
    <source>
        <dbReference type="Proteomes" id="UP001190700"/>
    </source>
</evidence>
<evidence type="ECO:0000256" key="2">
    <source>
        <dbReference type="ARBA" id="ARBA00001946"/>
    </source>
</evidence>
<comment type="cofactor">
    <cofactor evidence="1">
        <name>Mn(2+)</name>
        <dbReference type="ChEBI" id="CHEBI:29035"/>
    </cofactor>
</comment>
<keyword evidence="9" id="KW-1185">Reference proteome</keyword>
<dbReference type="GO" id="GO:0005739">
    <property type="term" value="C:mitochondrion"/>
    <property type="evidence" value="ECO:0007669"/>
    <property type="project" value="TreeGrafter"/>
</dbReference>
<evidence type="ECO:0000256" key="6">
    <source>
        <dbReference type="ARBA" id="ARBA00023211"/>
    </source>
</evidence>
<dbReference type="PANTHER" id="PTHR12318">
    <property type="entry name" value="TESTOSTERONE-REGULATED PROTEIN RP2"/>
    <property type="match status" value="1"/>
</dbReference>
<dbReference type="CDD" id="cd18870">
    <property type="entry name" value="NUDIX_AcylCoAdiphos_Nudt19"/>
    <property type="match status" value="1"/>
</dbReference>
<protein>
    <recommendedName>
        <fullName evidence="7">Nudix hydrolase domain-containing protein</fullName>
    </recommendedName>
</protein>
<feature type="domain" description="Nudix hydrolase" evidence="7">
    <location>
        <begin position="5"/>
        <end position="184"/>
    </location>
</feature>
<keyword evidence="6" id="KW-0464">Manganese</keyword>
<dbReference type="InterPro" id="IPR039121">
    <property type="entry name" value="NUDT19"/>
</dbReference>
<dbReference type="AlphaFoldDB" id="A0AAE0L5W8"/>
<dbReference type="Gene3D" id="3.90.79.10">
    <property type="entry name" value="Nucleoside Triphosphate Pyrophosphohydrolase"/>
    <property type="match status" value="1"/>
</dbReference>
<organism evidence="8 9">
    <name type="scientific">Cymbomonas tetramitiformis</name>
    <dbReference type="NCBI Taxonomy" id="36881"/>
    <lineage>
        <taxon>Eukaryota</taxon>
        <taxon>Viridiplantae</taxon>
        <taxon>Chlorophyta</taxon>
        <taxon>Pyramimonadophyceae</taxon>
        <taxon>Pyramimonadales</taxon>
        <taxon>Pyramimonadaceae</taxon>
        <taxon>Cymbomonas</taxon>
    </lineage>
</organism>
<dbReference type="Pfam" id="PF00293">
    <property type="entry name" value="NUDIX"/>
    <property type="match status" value="1"/>
</dbReference>
<dbReference type="PROSITE" id="PS51462">
    <property type="entry name" value="NUDIX"/>
    <property type="match status" value="1"/>
</dbReference>
<dbReference type="GO" id="GO:0016818">
    <property type="term" value="F:hydrolase activity, acting on acid anhydrides, in phosphorus-containing anhydrides"/>
    <property type="evidence" value="ECO:0007669"/>
    <property type="project" value="InterPro"/>
</dbReference>
<dbReference type="GO" id="GO:0046872">
    <property type="term" value="F:metal ion binding"/>
    <property type="evidence" value="ECO:0007669"/>
    <property type="project" value="UniProtKB-KW"/>
</dbReference>
<dbReference type="EMBL" id="LGRX02008523">
    <property type="protein sequence ID" value="KAK3273331.1"/>
    <property type="molecule type" value="Genomic_DNA"/>
</dbReference>
<comment type="cofactor">
    <cofactor evidence="2">
        <name>Mg(2+)</name>
        <dbReference type="ChEBI" id="CHEBI:18420"/>
    </cofactor>
</comment>
<dbReference type="InterPro" id="IPR000086">
    <property type="entry name" value="NUDIX_hydrolase_dom"/>
</dbReference>
<evidence type="ECO:0000256" key="5">
    <source>
        <dbReference type="ARBA" id="ARBA00022842"/>
    </source>
</evidence>
<evidence type="ECO:0000256" key="1">
    <source>
        <dbReference type="ARBA" id="ARBA00001936"/>
    </source>
</evidence>
<dbReference type="PANTHER" id="PTHR12318:SF0">
    <property type="entry name" value="ACYL-COENZYME A DIPHOSPHATASE NUDT19"/>
    <property type="match status" value="1"/>
</dbReference>
<sequence length="294" mass="33299">MTSNLWRLSATTIVLRRLKTTGSNFDYKILLQKRGNISRAGMYTFPGGVHEKEDNDLRMTAIRELFEEAGVLLCDRYCGDVSEDSFNAWRSSVRQDPSQFQEMLNQLHARTRSSELHHFCTFMTPKREKRRYTTLFFIAEVSDDECRFMKADGTETASLSWVDPDEALKLNASGKIAIMPPQFYVLKELSQFTSIQEIISALQTEKGYEFSTDVAQALFDVRGFPAMQPHPIPQDSSEPTIALCLPYDEVHPEMPGGIGKRHRIYSKAPLGTGGYSLEKNVSSFGQVEKVTSKL</sequence>
<gene>
    <name evidence="8" type="ORF">CYMTET_18419</name>
</gene>
<keyword evidence="5" id="KW-0460">Magnesium</keyword>
<name>A0AAE0L5W8_9CHLO</name>
<dbReference type="Proteomes" id="UP001190700">
    <property type="component" value="Unassembled WGS sequence"/>
</dbReference>